<dbReference type="Proteomes" id="UP001268864">
    <property type="component" value="Unassembled WGS sequence"/>
</dbReference>
<keyword evidence="3" id="KW-1185">Reference proteome</keyword>
<evidence type="ECO:0000313" key="2">
    <source>
        <dbReference type="EMBL" id="MDS0284075.1"/>
    </source>
</evidence>
<feature type="region of interest" description="Disordered" evidence="1">
    <location>
        <begin position="233"/>
        <end position="261"/>
    </location>
</feature>
<organism evidence="2 3">
    <name type="scientific">Haloarcula onubensis</name>
    <dbReference type="NCBI Taxonomy" id="2950539"/>
    <lineage>
        <taxon>Archaea</taxon>
        <taxon>Methanobacteriati</taxon>
        <taxon>Methanobacteriota</taxon>
        <taxon>Stenosarchaea group</taxon>
        <taxon>Halobacteria</taxon>
        <taxon>Halobacteriales</taxon>
        <taxon>Haloarculaceae</taxon>
        <taxon>Haloarcula</taxon>
    </lineage>
</organism>
<comment type="caution">
    <text evidence="2">The sequence shown here is derived from an EMBL/GenBank/DDBJ whole genome shotgun (WGS) entry which is preliminary data.</text>
</comment>
<dbReference type="RefSeq" id="WP_310901821.1">
    <property type="nucleotide sequence ID" value="NZ_JAMQOS010000007.1"/>
</dbReference>
<dbReference type="InterPro" id="IPR027417">
    <property type="entry name" value="P-loop_NTPase"/>
</dbReference>
<dbReference type="EMBL" id="JAMQOS010000007">
    <property type="protein sequence ID" value="MDS0284075.1"/>
    <property type="molecule type" value="Genomic_DNA"/>
</dbReference>
<dbReference type="Gene3D" id="3.40.50.300">
    <property type="entry name" value="P-loop containing nucleotide triphosphate hydrolases"/>
    <property type="match status" value="1"/>
</dbReference>
<dbReference type="Gene3D" id="1.10.486.10">
    <property type="entry name" value="PCRA, domain 4"/>
    <property type="match status" value="1"/>
</dbReference>
<dbReference type="SUPFAM" id="SSF52540">
    <property type="entry name" value="P-loop containing nucleoside triphosphate hydrolases"/>
    <property type="match status" value="1"/>
</dbReference>
<keyword evidence="2" id="KW-0347">Helicase</keyword>
<accession>A0ABU2FTJ7</accession>
<dbReference type="GO" id="GO:0004386">
    <property type="term" value="F:helicase activity"/>
    <property type="evidence" value="ECO:0007669"/>
    <property type="project" value="UniProtKB-KW"/>
</dbReference>
<evidence type="ECO:0000256" key="1">
    <source>
        <dbReference type="SAM" id="MobiDB-lite"/>
    </source>
</evidence>
<sequence>MHEQAALDGRLVSIPFGQSGTVSTVREEYRELRQTHGAENVLVLTGSPTSMDTFEEVLGPEVPGASVPRVSSLVVHATDVVNAVTDEVILSDTLRRELVHRFLADREWETEHFETAAELESFAGDVAQLMETATWQDATLDTTRELIEVEEAIGEFQAWLEEHGHIERGQLLSTAIEQLGEPAQRDVAVDVDAVLAVEFEEFFPLDRRYLAALTTDLELVCVRERASSVRRTGVETGPVTDYVPLTDSDSETEASPASRPAATARYLATGNVPDDPGSGTVTVMSAESGDEQFGRIADEIERLREVHGWQYDSFAVATGHGTDGVSDAIRALTQAGVPTESTTVTGFGDDPAIRELLEVTRYYAAESEGEETPSVDESEFDTALLSTIRTAEDSLADVLRRWATASGLKDRIATRASPLDARSQFGNVRRVFSMAEFIEDTEFIEASWPVFVEMLERAHEHADSETRTSSTDLDGGVRVDRLESLKNGSWRAVFVPDVVDQAFPGEPFLTRLFPQDRVVEMPDFPGVTDVTTSEVAATFQTQSTASSDPIMQYHVEQSRRRLAVGANAASERLYFCLYDHESSALDEKVQPSRFLTDAYRRLPWIQDESDDEIRSERRAEEFVLSRIDRALADVRRTQSREMTVSLDDLSGDIGEIHRVLDESGERGEAMREALQARVDFAAGRVRRE</sequence>
<protein>
    <submittedName>
        <fullName evidence="2">DNA helicase UvrD</fullName>
    </submittedName>
</protein>
<name>A0ABU2FTJ7_9EURY</name>
<keyword evidence="2" id="KW-0547">Nucleotide-binding</keyword>
<keyword evidence="2" id="KW-0067">ATP-binding</keyword>
<evidence type="ECO:0000313" key="3">
    <source>
        <dbReference type="Proteomes" id="UP001268864"/>
    </source>
</evidence>
<keyword evidence="2" id="KW-0378">Hydrolase</keyword>
<gene>
    <name evidence="2" type="ORF">NDI86_18320</name>
</gene>
<reference evidence="2 3" key="1">
    <citation type="submission" date="2022-06" db="EMBL/GenBank/DDBJ databases">
        <title>Halomicroarcula sp. a new haloarchaeum isolate from saline soil.</title>
        <authorList>
            <person name="Strakova D."/>
            <person name="Galisteo C."/>
            <person name="Sanchez-Porro C."/>
            <person name="Ventosa A."/>
        </authorList>
    </citation>
    <scope>NUCLEOTIDE SEQUENCE [LARGE SCALE GENOMIC DNA]</scope>
    <source>
        <strain evidence="2 3">S3CR25-11</strain>
    </source>
</reference>
<proteinExistence type="predicted"/>